<feature type="signal peptide" evidence="1">
    <location>
        <begin position="1"/>
        <end position="24"/>
    </location>
</feature>
<name>A0A6A7MUH0_9BURK</name>
<comment type="caution">
    <text evidence="2">The sequence shown here is derived from an EMBL/GenBank/DDBJ whole genome shotgun (WGS) entry which is preliminary data.</text>
</comment>
<dbReference type="Proteomes" id="UP000440498">
    <property type="component" value="Unassembled WGS sequence"/>
</dbReference>
<dbReference type="AlphaFoldDB" id="A0A6A7MUH0"/>
<evidence type="ECO:0000256" key="1">
    <source>
        <dbReference type="SAM" id="SignalP"/>
    </source>
</evidence>
<dbReference type="Pfam" id="PF09694">
    <property type="entry name" value="Gcw_chp"/>
    <property type="match status" value="1"/>
</dbReference>
<sequence length="234" mass="25831">MTLRAAALACIAILPLLPWRHAMAQTDFSGSVALQSDYRYRGQSLGDGQPVPQLTLNLDHASGWYAGLFASGAAMGDLNGYKVQAYGGYALRLRSGWSVEAGCSRTSYTQLHFVDYNECYAGASAERITTRLYYSPHYFGHRARTLYGEVNLFYPLHPSVNLIAHAGLLHTLSGMAWPGVPAGSRHDYKLGASVPLGNWTIQLAREQTQDDGIHYNHYPPRPARAWVLSTTYSF</sequence>
<evidence type="ECO:0008006" key="4">
    <source>
        <dbReference type="Google" id="ProtNLM"/>
    </source>
</evidence>
<reference evidence="2 3" key="1">
    <citation type="submission" date="2019-10" db="EMBL/GenBank/DDBJ databases">
        <title>Two novel species isolated from a subtropical stream in China.</title>
        <authorList>
            <person name="Lu H."/>
        </authorList>
    </citation>
    <scope>NUCLEOTIDE SEQUENCE [LARGE SCALE GENOMIC DNA]</scope>
    <source>
        <strain evidence="2 3">FT29W</strain>
    </source>
</reference>
<evidence type="ECO:0000313" key="2">
    <source>
        <dbReference type="EMBL" id="MQA36641.1"/>
    </source>
</evidence>
<dbReference type="NCBIfam" id="TIGR02001">
    <property type="entry name" value="gcw_chp"/>
    <property type="match status" value="1"/>
</dbReference>
<protein>
    <recommendedName>
        <fullName evidence="4">DUF2490 domain-containing protein</fullName>
    </recommendedName>
</protein>
<gene>
    <name evidence="2" type="ORF">GEV02_00645</name>
</gene>
<feature type="chain" id="PRO_5025649678" description="DUF2490 domain-containing protein" evidence="1">
    <location>
        <begin position="25"/>
        <end position="234"/>
    </location>
</feature>
<dbReference type="RefSeq" id="WP_328595681.1">
    <property type="nucleotide sequence ID" value="NZ_WHUG01000001.1"/>
</dbReference>
<evidence type="ECO:0000313" key="3">
    <source>
        <dbReference type="Proteomes" id="UP000440498"/>
    </source>
</evidence>
<dbReference type="InterPro" id="IPR010239">
    <property type="entry name" value="CHP02001"/>
</dbReference>
<dbReference type="EMBL" id="WHUG01000001">
    <property type="protein sequence ID" value="MQA36641.1"/>
    <property type="molecule type" value="Genomic_DNA"/>
</dbReference>
<organism evidence="2 3">
    <name type="scientific">Rugamonas aquatica</name>
    <dbReference type="NCBI Taxonomy" id="2743357"/>
    <lineage>
        <taxon>Bacteria</taxon>
        <taxon>Pseudomonadati</taxon>
        <taxon>Pseudomonadota</taxon>
        <taxon>Betaproteobacteria</taxon>
        <taxon>Burkholderiales</taxon>
        <taxon>Oxalobacteraceae</taxon>
        <taxon>Telluria group</taxon>
        <taxon>Rugamonas</taxon>
    </lineage>
</organism>
<keyword evidence="3" id="KW-1185">Reference proteome</keyword>
<proteinExistence type="predicted"/>
<accession>A0A6A7MUH0</accession>
<keyword evidence="1" id="KW-0732">Signal</keyword>